<name>A0AAU9VCS4_EUPED</name>
<keyword evidence="2" id="KW-1185">Reference proteome</keyword>
<evidence type="ECO:0000313" key="1">
    <source>
        <dbReference type="EMBL" id="CAH2108570.1"/>
    </source>
</evidence>
<accession>A0AAU9VCS4</accession>
<protein>
    <recommendedName>
        <fullName evidence="3">Endonuclease-reverse transcriptase</fullName>
    </recommendedName>
</protein>
<dbReference type="Proteomes" id="UP001153954">
    <property type="component" value="Unassembled WGS sequence"/>
</dbReference>
<dbReference type="PANTHER" id="PTHR47027:SF20">
    <property type="entry name" value="REVERSE TRANSCRIPTASE-LIKE PROTEIN WITH RNA-DIRECTED DNA POLYMERASE DOMAIN"/>
    <property type="match status" value="1"/>
</dbReference>
<evidence type="ECO:0008006" key="3">
    <source>
        <dbReference type="Google" id="ProtNLM"/>
    </source>
</evidence>
<dbReference type="EMBL" id="CAKOGL010000031">
    <property type="protein sequence ID" value="CAH2108570.1"/>
    <property type="molecule type" value="Genomic_DNA"/>
</dbReference>
<organism evidence="1 2">
    <name type="scientific">Euphydryas editha</name>
    <name type="common">Edith's checkerspot</name>
    <dbReference type="NCBI Taxonomy" id="104508"/>
    <lineage>
        <taxon>Eukaryota</taxon>
        <taxon>Metazoa</taxon>
        <taxon>Ecdysozoa</taxon>
        <taxon>Arthropoda</taxon>
        <taxon>Hexapoda</taxon>
        <taxon>Insecta</taxon>
        <taxon>Pterygota</taxon>
        <taxon>Neoptera</taxon>
        <taxon>Endopterygota</taxon>
        <taxon>Lepidoptera</taxon>
        <taxon>Glossata</taxon>
        <taxon>Ditrysia</taxon>
        <taxon>Papilionoidea</taxon>
        <taxon>Nymphalidae</taxon>
        <taxon>Nymphalinae</taxon>
        <taxon>Euphydryas</taxon>
    </lineage>
</organism>
<proteinExistence type="predicted"/>
<gene>
    <name evidence="1" type="ORF">EEDITHA_LOCUS22492</name>
</gene>
<dbReference type="PANTHER" id="PTHR47027">
    <property type="entry name" value="REVERSE TRANSCRIPTASE DOMAIN-CONTAINING PROTEIN"/>
    <property type="match status" value="1"/>
</dbReference>
<dbReference type="AlphaFoldDB" id="A0AAU9VCS4"/>
<evidence type="ECO:0000313" key="2">
    <source>
        <dbReference type="Proteomes" id="UP001153954"/>
    </source>
</evidence>
<reference evidence="1" key="1">
    <citation type="submission" date="2022-03" db="EMBL/GenBank/DDBJ databases">
        <authorList>
            <person name="Tunstrom K."/>
        </authorList>
    </citation>
    <scope>NUCLEOTIDE SEQUENCE</scope>
</reference>
<comment type="caution">
    <text evidence="1">The sequence shown here is derived from an EMBL/GenBank/DDBJ whole genome shotgun (WGS) entry which is preliminary data.</text>
</comment>
<sequence length="236" mass="27502">MESLHQASIKVGLEMNLTKTKTMTNNSWKTPIIINGEPLEQVEKYIYLGKLISFNKNSNLLEIERRVQLTWNKYWLLKEIFKSNMTIDIKTQVMNSSLLPCLTYGCHTWKFTTKAANKISTCQRGLERSMLNIKIIEKIRHTKIRKTTKATDALIHARKLKWKWAGHVVRSTDQRWTTRVTSWSGPPGRRSRGRPLTRWEDDLRRTAGPDWRDVAQDRDTWASLEEAFTQTGVLAD</sequence>